<dbReference type="Gene3D" id="1.10.600.10">
    <property type="entry name" value="Farnesyl Diphosphate Synthase"/>
    <property type="match status" value="1"/>
</dbReference>
<sequence>MGVHDGDGVATAEVFEWAATIPDEIKASGEVARFLNDVASYTVRKNKKDMSSSVECYMAEHGVDGEAAVAAVAALAERAWRTINQSCMEMDPALLPAAQLIVNMTSTLKVIYLGGRDGYSFGSDLNDLITSLFLDPVCI</sequence>
<feature type="domain" description="Terpene synthase metal-binding" evidence="1">
    <location>
        <begin position="8"/>
        <end position="81"/>
    </location>
</feature>
<dbReference type="AlphaFoldDB" id="A0A6G1DHJ8"/>
<dbReference type="Pfam" id="PF03936">
    <property type="entry name" value="Terpene_synth_C"/>
    <property type="match status" value="1"/>
</dbReference>
<dbReference type="Proteomes" id="UP000479710">
    <property type="component" value="Unassembled WGS sequence"/>
</dbReference>
<organism evidence="2 3">
    <name type="scientific">Oryza meyeriana var. granulata</name>
    <dbReference type="NCBI Taxonomy" id="110450"/>
    <lineage>
        <taxon>Eukaryota</taxon>
        <taxon>Viridiplantae</taxon>
        <taxon>Streptophyta</taxon>
        <taxon>Embryophyta</taxon>
        <taxon>Tracheophyta</taxon>
        <taxon>Spermatophyta</taxon>
        <taxon>Magnoliopsida</taxon>
        <taxon>Liliopsida</taxon>
        <taxon>Poales</taxon>
        <taxon>Poaceae</taxon>
        <taxon>BOP clade</taxon>
        <taxon>Oryzoideae</taxon>
        <taxon>Oryzeae</taxon>
        <taxon>Oryzinae</taxon>
        <taxon>Oryza</taxon>
        <taxon>Oryza meyeriana</taxon>
    </lineage>
</organism>
<comment type="caution">
    <text evidence="2">The sequence shown here is derived from an EMBL/GenBank/DDBJ whole genome shotgun (WGS) entry which is preliminary data.</text>
</comment>
<accession>A0A6G1DHJ8</accession>
<keyword evidence="3" id="KW-1185">Reference proteome</keyword>
<evidence type="ECO:0000313" key="3">
    <source>
        <dbReference type="Proteomes" id="UP000479710"/>
    </source>
</evidence>
<evidence type="ECO:0000259" key="1">
    <source>
        <dbReference type="Pfam" id="PF03936"/>
    </source>
</evidence>
<dbReference type="InterPro" id="IPR005630">
    <property type="entry name" value="Terpene_synthase_metal-bd"/>
</dbReference>
<dbReference type="GO" id="GO:0010333">
    <property type="term" value="F:terpene synthase activity"/>
    <property type="evidence" value="ECO:0007669"/>
    <property type="project" value="InterPro"/>
</dbReference>
<dbReference type="GO" id="GO:0000287">
    <property type="term" value="F:magnesium ion binding"/>
    <property type="evidence" value="ECO:0007669"/>
    <property type="project" value="InterPro"/>
</dbReference>
<dbReference type="EMBL" id="SPHZ02000006">
    <property type="protein sequence ID" value="KAF0911906.1"/>
    <property type="molecule type" value="Genomic_DNA"/>
</dbReference>
<protein>
    <recommendedName>
        <fullName evidence="1">Terpene synthase metal-binding domain-containing protein</fullName>
    </recommendedName>
</protein>
<gene>
    <name evidence="2" type="ORF">E2562_012733</name>
</gene>
<dbReference type="InterPro" id="IPR008949">
    <property type="entry name" value="Isoprenoid_synthase_dom_sf"/>
</dbReference>
<proteinExistence type="predicted"/>
<dbReference type="SUPFAM" id="SSF48576">
    <property type="entry name" value="Terpenoid synthases"/>
    <property type="match status" value="1"/>
</dbReference>
<reference evidence="2 3" key="1">
    <citation type="submission" date="2019-11" db="EMBL/GenBank/DDBJ databases">
        <title>Whole genome sequence of Oryza granulata.</title>
        <authorList>
            <person name="Li W."/>
        </authorList>
    </citation>
    <scope>NUCLEOTIDE SEQUENCE [LARGE SCALE GENOMIC DNA]</scope>
    <source>
        <strain evidence="3">cv. Menghai</strain>
        <tissue evidence="2">Leaf</tissue>
    </source>
</reference>
<dbReference type="OrthoDB" id="686639at2759"/>
<evidence type="ECO:0000313" key="2">
    <source>
        <dbReference type="EMBL" id="KAF0911906.1"/>
    </source>
</evidence>
<name>A0A6G1DHJ8_9ORYZ</name>